<dbReference type="EMBL" id="NPDT01000009">
    <property type="protein sequence ID" value="PJZ64494.1"/>
    <property type="molecule type" value="Genomic_DNA"/>
</dbReference>
<comment type="caution">
    <text evidence="1">The sequence shown here is derived from an EMBL/GenBank/DDBJ whole genome shotgun (WGS) entry which is preliminary data.</text>
</comment>
<evidence type="ECO:0000313" key="1">
    <source>
        <dbReference type="EMBL" id="PJZ64494.1"/>
    </source>
</evidence>
<sequence length="189" mass="21054">MEKQISNRQGIGAKLGISGIFQKEDQDLVKLESSLIRAVSELRTKELRAAKLSSDFDLRLQNLLQDVRFEEESTWSKISGSFVWNRSFQYSLSAGLAILLLAVAVGRFSSSNETSPSERSGTLVSGNDREFVDLPSSAKVNPDANSPYLQEISKSQDGKKVLGALELYFTERGDFRTAQEIRQVLESTR</sequence>
<dbReference type="RefSeq" id="WP_100759968.1">
    <property type="nucleotide sequence ID" value="NZ_NPDT01000009.1"/>
</dbReference>
<organism evidence="1 2">
    <name type="scientific">Leptospira wolffii</name>
    <dbReference type="NCBI Taxonomy" id="409998"/>
    <lineage>
        <taxon>Bacteria</taxon>
        <taxon>Pseudomonadati</taxon>
        <taxon>Spirochaetota</taxon>
        <taxon>Spirochaetia</taxon>
        <taxon>Leptospirales</taxon>
        <taxon>Leptospiraceae</taxon>
        <taxon>Leptospira</taxon>
    </lineage>
</organism>
<name>A0A2M9Z7Y2_9LEPT</name>
<protein>
    <submittedName>
        <fullName evidence="1">Uncharacterized protein</fullName>
    </submittedName>
</protein>
<proteinExistence type="predicted"/>
<gene>
    <name evidence="1" type="ORF">CH371_17105</name>
</gene>
<dbReference type="Proteomes" id="UP000231912">
    <property type="component" value="Unassembled WGS sequence"/>
</dbReference>
<dbReference type="AlphaFoldDB" id="A0A2M9Z7Y2"/>
<reference evidence="1 2" key="1">
    <citation type="submission" date="2017-07" db="EMBL/GenBank/DDBJ databases">
        <title>Leptospira spp. isolated from tropical soils.</title>
        <authorList>
            <person name="Thibeaux R."/>
            <person name="Iraola G."/>
            <person name="Ferres I."/>
            <person name="Bierque E."/>
            <person name="Girault D."/>
            <person name="Soupe-Gilbert M.-E."/>
            <person name="Picardeau M."/>
            <person name="Goarant C."/>
        </authorList>
    </citation>
    <scope>NUCLEOTIDE SEQUENCE [LARGE SCALE GENOMIC DNA]</scope>
    <source>
        <strain evidence="1 2">FH2-C-A2</strain>
    </source>
</reference>
<accession>A0A2M9Z7Y2</accession>
<evidence type="ECO:0000313" key="2">
    <source>
        <dbReference type="Proteomes" id="UP000231912"/>
    </source>
</evidence>
<dbReference type="NCBIfam" id="NF047597">
    <property type="entry name" value="LIMLP_12425_fam"/>
    <property type="match status" value="1"/>
</dbReference>